<dbReference type="PANTHER" id="PTHR33067:SF9">
    <property type="entry name" value="RNA-DIRECTED DNA POLYMERASE"/>
    <property type="match status" value="1"/>
</dbReference>
<dbReference type="Gene3D" id="2.40.70.10">
    <property type="entry name" value="Acid Proteases"/>
    <property type="match status" value="1"/>
</dbReference>
<evidence type="ECO:0000313" key="2">
    <source>
        <dbReference type="EMBL" id="KAI5387744.1"/>
    </source>
</evidence>
<dbReference type="CDD" id="cd00303">
    <property type="entry name" value="retropepsin_like"/>
    <property type="match status" value="1"/>
</dbReference>
<dbReference type="PANTHER" id="PTHR33067">
    <property type="entry name" value="RNA-DIRECTED DNA POLYMERASE-RELATED"/>
    <property type="match status" value="1"/>
</dbReference>
<evidence type="ECO:0000256" key="1">
    <source>
        <dbReference type="SAM" id="MobiDB-lite"/>
    </source>
</evidence>
<dbReference type="SUPFAM" id="SSF50630">
    <property type="entry name" value="Acid proteases"/>
    <property type="match status" value="1"/>
</dbReference>
<name>A0A9D4ZXR1_PEA</name>
<evidence type="ECO:0008006" key="4">
    <source>
        <dbReference type="Google" id="ProtNLM"/>
    </source>
</evidence>
<reference evidence="2 3" key="1">
    <citation type="journal article" date="2022" name="Nat. Genet.">
        <title>Improved pea reference genome and pan-genome highlight genomic features and evolutionary characteristics.</title>
        <authorList>
            <person name="Yang T."/>
            <person name="Liu R."/>
            <person name="Luo Y."/>
            <person name="Hu S."/>
            <person name="Wang D."/>
            <person name="Wang C."/>
            <person name="Pandey M.K."/>
            <person name="Ge S."/>
            <person name="Xu Q."/>
            <person name="Li N."/>
            <person name="Li G."/>
            <person name="Huang Y."/>
            <person name="Saxena R.K."/>
            <person name="Ji Y."/>
            <person name="Li M."/>
            <person name="Yan X."/>
            <person name="He Y."/>
            <person name="Liu Y."/>
            <person name="Wang X."/>
            <person name="Xiang C."/>
            <person name="Varshney R.K."/>
            <person name="Ding H."/>
            <person name="Gao S."/>
            <person name="Zong X."/>
        </authorList>
    </citation>
    <scope>NUCLEOTIDE SEQUENCE [LARGE SCALE GENOMIC DNA]</scope>
    <source>
        <strain evidence="2 3">cv. Zhongwan 6</strain>
    </source>
</reference>
<organism evidence="2 3">
    <name type="scientific">Pisum sativum</name>
    <name type="common">Garden pea</name>
    <name type="synonym">Lathyrus oleraceus</name>
    <dbReference type="NCBI Taxonomy" id="3888"/>
    <lineage>
        <taxon>Eukaryota</taxon>
        <taxon>Viridiplantae</taxon>
        <taxon>Streptophyta</taxon>
        <taxon>Embryophyta</taxon>
        <taxon>Tracheophyta</taxon>
        <taxon>Spermatophyta</taxon>
        <taxon>Magnoliopsida</taxon>
        <taxon>eudicotyledons</taxon>
        <taxon>Gunneridae</taxon>
        <taxon>Pentapetalae</taxon>
        <taxon>rosids</taxon>
        <taxon>fabids</taxon>
        <taxon>Fabales</taxon>
        <taxon>Fabaceae</taxon>
        <taxon>Papilionoideae</taxon>
        <taxon>50 kb inversion clade</taxon>
        <taxon>NPAAA clade</taxon>
        <taxon>Hologalegina</taxon>
        <taxon>IRL clade</taxon>
        <taxon>Fabeae</taxon>
        <taxon>Lathyrus</taxon>
    </lineage>
</organism>
<protein>
    <recommendedName>
        <fullName evidence="4">Retrotransposon gag protein</fullName>
    </recommendedName>
</protein>
<feature type="region of interest" description="Disordered" evidence="1">
    <location>
        <begin position="273"/>
        <end position="344"/>
    </location>
</feature>
<dbReference type="Proteomes" id="UP001058974">
    <property type="component" value="Chromosome 7"/>
</dbReference>
<dbReference type="SUPFAM" id="SSF81995">
    <property type="entry name" value="beta-sandwich domain of Sec23/24"/>
    <property type="match status" value="1"/>
</dbReference>
<feature type="compositionally biased region" description="Basic and acidic residues" evidence="1">
    <location>
        <begin position="300"/>
        <end position="330"/>
    </location>
</feature>
<accession>A0A9D4ZXR1</accession>
<dbReference type="AlphaFoldDB" id="A0A9D4ZXR1"/>
<proteinExistence type="predicted"/>
<sequence length="715" mass="81262">MLRKCKGHGFDEMTQIHIFKNGLQPNFKTLLDATSGGSLLSKNAEEATNIINRMALNDLQSQSRGNSLKKPGMLQLGTNDAILAQNKLISQQVELLTQQIKELREPSKAKQIACCELCKGEHDTGFCPPPGFEDVNYMANQRDYQPRQQQQQQPYQPNPQNQQQHFQGNQGFQPRSNYYHNQGYGGGSSSRQNPPQNPYQSQQPPVVTSKLEETLTQFMQMSMANQKSNDAAIKNLETQVGQLAKQLAEQQTGPSFSANTQTNPKEHCKAITTRSGKELMSENNKRVEMGEWSEEEEVEKNEKNGEVEKKKSVEIEKNTSDEVMGEEVKKPRWRSSKVAKGKEVVSTTPIQNLPYPHAPSKRENERHYARFMDIFKQLQINIPFAEALEQMPKYAKFMKDILTKKRRYTEPETIVLDASCSAIIQRTLPKKEVDPGRVTLPVKIGDVYVGKGLIDLGSSINLIPLSIIKRLGNIEIKSIRMTLQLADKSTTHPHGVAQDVLVKVDKFFFPVDFIVIDMEEDDDAPLILGRPFMKTARMMIDVDDGLMKVRVQNEEVTFDLFEAMKHSKDRNDSFRIDVIEEAVLEVSKHIHEISPMKLALDDSLEVFTVEEEQALEKCLKELDSLDELQPWEVEEEDLKKEVTDEKAPIELKILPSTLKYVFLDETKAKPVIISNLLTNDEEARLIHVLKKIKKPWVGHFPILKELALPIACTRS</sequence>
<gene>
    <name evidence="2" type="ORF">KIW84_073731</name>
</gene>
<feature type="compositionally biased region" description="Basic and acidic residues" evidence="1">
    <location>
        <begin position="273"/>
        <end position="289"/>
    </location>
</feature>
<dbReference type="Pfam" id="PF13650">
    <property type="entry name" value="Asp_protease_2"/>
    <property type="match status" value="1"/>
</dbReference>
<feature type="compositionally biased region" description="Low complexity" evidence="1">
    <location>
        <begin position="189"/>
        <end position="205"/>
    </location>
</feature>
<keyword evidence="3" id="KW-1185">Reference proteome</keyword>
<dbReference type="EMBL" id="JAMSHJ010000007">
    <property type="protein sequence ID" value="KAI5387744.1"/>
    <property type="molecule type" value="Genomic_DNA"/>
</dbReference>
<dbReference type="Gramene" id="Psat07G0373100-T1">
    <property type="protein sequence ID" value="KAI5387744.1"/>
    <property type="gene ID" value="KIW84_073731"/>
</dbReference>
<dbReference type="InterPro" id="IPR021109">
    <property type="entry name" value="Peptidase_aspartic_dom_sf"/>
</dbReference>
<feature type="region of interest" description="Disordered" evidence="1">
    <location>
        <begin position="143"/>
        <end position="207"/>
    </location>
</feature>
<feature type="compositionally biased region" description="Low complexity" evidence="1">
    <location>
        <begin position="143"/>
        <end position="174"/>
    </location>
</feature>
<evidence type="ECO:0000313" key="3">
    <source>
        <dbReference type="Proteomes" id="UP001058974"/>
    </source>
</evidence>
<comment type="caution">
    <text evidence="2">The sequence shown here is derived from an EMBL/GenBank/DDBJ whole genome shotgun (WGS) entry which is preliminary data.</text>
</comment>